<dbReference type="AlphaFoldDB" id="A0A165VU93"/>
<comment type="caution">
    <text evidence="2">The sequence shown here is derived from an EMBL/GenBank/DDBJ whole genome shotgun (WGS) entry which is preliminary data.</text>
</comment>
<accession>A0A165VU93</accession>
<proteinExistence type="predicted"/>
<name>A0A165VU93_9HYPH</name>
<dbReference type="Proteomes" id="UP000076577">
    <property type="component" value="Unassembled WGS sequence"/>
</dbReference>
<feature type="compositionally biased region" description="Basic and acidic residues" evidence="1">
    <location>
        <begin position="90"/>
        <end position="107"/>
    </location>
</feature>
<protein>
    <submittedName>
        <fullName evidence="2">Uncharacterized protein</fullName>
    </submittedName>
</protein>
<dbReference type="EMBL" id="LMCB01000074">
    <property type="protein sequence ID" value="KZL15453.1"/>
    <property type="molecule type" value="Genomic_DNA"/>
</dbReference>
<dbReference type="OrthoDB" id="4446543at2"/>
<sequence>MEMVPEGPLRKRFGLKGGENVSIKYDDNGYPDFRSVRREPSGDALKAVETPEGGDVAIDYGKDRAEDNTKANKELVDQDLKTARKAGAAKKNDAARKRELVKKHSDGRPVYTWHHHEDGKSMILVDFWVHKLFGHSGGSAKR</sequence>
<reference evidence="2 3" key="1">
    <citation type="journal article" date="2016" name="Front. Microbiol.">
        <title>Comparative Genomic Analysis Reveals a Diverse Repertoire of Genes Involved in Prokaryote-Eukaryote Interactions within the Pseudovibrio Genus.</title>
        <authorList>
            <person name="Romano S."/>
            <person name="Fernandez-Guerra A."/>
            <person name="Reen F.J."/>
            <person name="Glockner F.O."/>
            <person name="Crowley S.P."/>
            <person name="O'Sullivan O."/>
            <person name="Cotter P.D."/>
            <person name="Adams C."/>
            <person name="Dobson A.D."/>
            <person name="O'Gara F."/>
        </authorList>
    </citation>
    <scope>NUCLEOTIDE SEQUENCE [LARGE SCALE GENOMIC DNA]</scope>
    <source>
        <strain evidence="2 3">Ad2</strain>
    </source>
</reference>
<keyword evidence="3" id="KW-1185">Reference proteome</keyword>
<evidence type="ECO:0000313" key="2">
    <source>
        <dbReference type="EMBL" id="KZL15453.1"/>
    </source>
</evidence>
<dbReference type="STRING" id="989403.SAMN05421798_1526"/>
<evidence type="ECO:0000313" key="3">
    <source>
        <dbReference type="Proteomes" id="UP000076577"/>
    </source>
</evidence>
<dbReference type="RefSeq" id="WP_074882385.1">
    <property type="nucleotide sequence ID" value="NZ_FOFM01000052.1"/>
</dbReference>
<dbReference type="Pfam" id="PF12639">
    <property type="entry name" value="Colicin-DNase"/>
    <property type="match status" value="1"/>
</dbReference>
<evidence type="ECO:0000256" key="1">
    <source>
        <dbReference type="SAM" id="MobiDB-lite"/>
    </source>
</evidence>
<gene>
    <name evidence="2" type="ORF">PsAD2_03709</name>
</gene>
<feature type="region of interest" description="Disordered" evidence="1">
    <location>
        <begin position="83"/>
        <end position="111"/>
    </location>
</feature>
<dbReference type="PATRIC" id="fig|989403.3.peg.4023"/>
<organism evidence="2 3">
    <name type="scientific">Pseudovibrio axinellae</name>
    <dbReference type="NCBI Taxonomy" id="989403"/>
    <lineage>
        <taxon>Bacteria</taxon>
        <taxon>Pseudomonadati</taxon>
        <taxon>Pseudomonadota</taxon>
        <taxon>Alphaproteobacteria</taxon>
        <taxon>Hyphomicrobiales</taxon>
        <taxon>Stappiaceae</taxon>
        <taxon>Pseudovibrio</taxon>
    </lineage>
</organism>